<keyword evidence="8" id="KW-0963">Cytoplasm</keyword>
<evidence type="ECO:0000256" key="6">
    <source>
        <dbReference type="ARBA" id="ARBA00023002"/>
    </source>
</evidence>
<organism evidence="9 10">
    <name type="scientific">Rozella allomycis (strain CSF55)</name>
    <dbReference type="NCBI Taxonomy" id="988480"/>
    <lineage>
        <taxon>Eukaryota</taxon>
        <taxon>Fungi</taxon>
        <taxon>Fungi incertae sedis</taxon>
        <taxon>Cryptomycota</taxon>
        <taxon>Cryptomycota incertae sedis</taxon>
        <taxon>Rozella</taxon>
    </lineage>
</organism>
<gene>
    <name evidence="8" type="primary">BNA1</name>
    <name evidence="9" type="ORF">O9G_002113</name>
</gene>
<keyword evidence="5 8" id="KW-0223">Dioxygenase</keyword>
<dbReference type="OrthoDB" id="204928at2759"/>
<dbReference type="PANTHER" id="PTHR15497">
    <property type="entry name" value="3-HYDROXYANTHRANILATE 3,4-DIOXYGENASE"/>
    <property type="match status" value="1"/>
</dbReference>
<dbReference type="GO" id="GO:0019805">
    <property type="term" value="P:quinolinate biosynthetic process"/>
    <property type="evidence" value="ECO:0007669"/>
    <property type="project" value="UniProtKB-UniRule"/>
</dbReference>
<dbReference type="InterPro" id="IPR014710">
    <property type="entry name" value="RmlC-like_jellyroll"/>
</dbReference>
<sequence length="200" mass="23513">MAPWSENKTMERIVRIKRKSTIYPKRGFAIFGLMVPYPINILDWVSKNIDKFKGPVQNAVIQKGDFQIMIVLGPNSRKDYHINQTEEIFFQLKGDMLLKYVDLLNEFREVKIPEGNIYLLPKCVPHCPIRYAGSIGIVIEQTRDIDQIDTLRWYCQQCKYTVHEVQFNCEDLDVQIARVIEEFSKNTEIKQCKRCGFMNE</sequence>
<feature type="binding site" evidence="8">
    <location>
        <position position="195"/>
    </location>
    <ligand>
        <name>a divalent metal cation</name>
        <dbReference type="ChEBI" id="CHEBI:60240"/>
    </ligand>
</feature>
<dbReference type="GO" id="GO:0008198">
    <property type="term" value="F:ferrous iron binding"/>
    <property type="evidence" value="ECO:0007669"/>
    <property type="project" value="UniProtKB-UniRule"/>
</dbReference>
<dbReference type="STRING" id="988480.A0A075B2K8"/>
<keyword evidence="4 8" id="KW-0479">Metal-binding</keyword>
<comment type="cofactor">
    <cofactor evidence="1 8">
        <name>Fe(2+)</name>
        <dbReference type="ChEBI" id="CHEBI:29033"/>
    </cofactor>
</comment>
<dbReference type="GO" id="GO:0043420">
    <property type="term" value="P:anthranilate metabolic process"/>
    <property type="evidence" value="ECO:0007669"/>
    <property type="project" value="UniProtKB-UniRule"/>
</dbReference>
<proteinExistence type="inferred from homology"/>
<feature type="binding site" evidence="8">
    <location>
        <position position="192"/>
    </location>
    <ligand>
        <name>a divalent metal cation</name>
        <dbReference type="ChEBI" id="CHEBI:60240"/>
    </ligand>
</feature>
<dbReference type="Gene3D" id="2.60.120.10">
    <property type="entry name" value="Jelly Rolls"/>
    <property type="match status" value="1"/>
</dbReference>
<feature type="binding site" evidence="8">
    <location>
        <position position="140"/>
    </location>
    <ligand>
        <name>substrate</name>
    </ligand>
</feature>
<keyword evidence="6 8" id="KW-0560">Oxidoreductase</keyword>
<accession>A0A075B2K8</accession>
<dbReference type="Proteomes" id="UP000030755">
    <property type="component" value="Unassembled WGS sequence"/>
</dbReference>
<evidence type="ECO:0000256" key="4">
    <source>
        <dbReference type="ARBA" id="ARBA00022723"/>
    </source>
</evidence>
<feature type="binding site" evidence="8">
    <location>
        <position position="130"/>
    </location>
    <ligand>
        <name>substrate</name>
    </ligand>
</feature>
<evidence type="ECO:0000313" key="10">
    <source>
        <dbReference type="Proteomes" id="UP000030755"/>
    </source>
</evidence>
<dbReference type="PANTHER" id="PTHR15497:SF1">
    <property type="entry name" value="3-HYDROXYANTHRANILATE 3,4-DIOXYGENASE"/>
    <property type="match status" value="1"/>
</dbReference>
<feature type="binding site" evidence="8">
    <location>
        <position position="158"/>
    </location>
    <ligand>
        <name>a divalent metal cation</name>
        <dbReference type="ChEBI" id="CHEBI:60240"/>
    </ligand>
</feature>
<feature type="binding site" evidence="8">
    <location>
        <position position="87"/>
    </location>
    <ligand>
        <name>substrate</name>
    </ligand>
</feature>
<dbReference type="GO" id="GO:0006569">
    <property type="term" value="P:L-tryptophan catabolic process"/>
    <property type="evidence" value="ECO:0007669"/>
    <property type="project" value="UniProtKB-UniRule"/>
</dbReference>
<comment type="function">
    <text evidence="2 8">Catalyzes the oxidative ring opening of 3-hydroxyanthranilate to 2-amino-3-carboxymuconate semialdehyde, which spontaneously cyclizes to quinolinate.</text>
</comment>
<dbReference type="Pfam" id="PF06052">
    <property type="entry name" value="3-HAO"/>
    <property type="match status" value="1"/>
</dbReference>
<evidence type="ECO:0000256" key="8">
    <source>
        <dbReference type="HAMAP-Rule" id="MF_03019"/>
    </source>
</evidence>
<name>A0A075B2K8_ROZAC</name>
<keyword evidence="3 8" id="KW-0662">Pyridine nucleotide biosynthesis</keyword>
<dbReference type="EC" id="1.13.11.6" evidence="8"/>
<dbReference type="GO" id="GO:0005737">
    <property type="term" value="C:cytoplasm"/>
    <property type="evidence" value="ECO:0007669"/>
    <property type="project" value="UniProtKB-SubCell"/>
</dbReference>
<feature type="binding site" evidence="8">
    <location>
        <position position="126"/>
    </location>
    <ligand>
        <name>Fe cation</name>
        <dbReference type="ChEBI" id="CHEBI:24875"/>
        <note>catalytic</note>
    </ligand>
</feature>
<evidence type="ECO:0000256" key="1">
    <source>
        <dbReference type="ARBA" id="ARBA00001954"/>
    </source>
</evidence>
<dbReference type="HAMAP" id="MF_00825">
    <property type="entry name" value="3_HAO"/>
    <property type="match status" value="1"/>
</dbReference>
<feature type="binding site" evidence="8">
    <location>
        <position position="155"/>
    </location>
    <ligand>
        <name>a divalent metal cation</name>
        <dbReference type="ChEBI" id="CHEBI:60240"/>
    </ligand>
</feature>
<feature type="binding site" evidence="8">
    <location>
        <position position="81"/>
    </location>
    <ligand>
        <name>Fe cation</name>
        <dbReference type="ChEBI" id="CHEBI:24875"/>
        <note>catalytic</note>
    </ligand>
</feature>
<dbReference type="InterPro" id="IPR011051">
    <property type="entry name" value="RmlC_Cupin_sf"/>
</dbReference>
<dbReference type="EMBL" id="KE560428">
    <property type="protein sequence ID" value="EPZ36830.1"/>
    <property type="molecule type" value="Genomic_DNA"/>
</dbReference>
<evidence type="ECO:0000256" key="2">
    <source>
        <dbReference type="ARBA" id="ARBA00002752"/>
    </source>
</evidence>
<protein>
    <recommendedName>
        <fullName evidence="8">3-hydroxyanthranilate 3,4-dioxygenase</fullName>
        <ecNumber evidence="8">1.13.11.6</ecNumber>
    </recommendedName>
    <alternativeName>
        <fullName evidence="8">3-hydroxyanthranilate oxygenase</fullName>
        <shortName evidence="8">3-HAO</shortName>
    </alternativeName>
    <alternativeName>
        <fullName evidence="8">3-hydroxyanthranilic acid dioxygenase</fullName>
        <shortName evidence="8">HAD</shortName>
    </alternativeName>
    <alternativeName>
        <fullName evidence="8">Biosynthesis of nicotinic acid protein 1</fullName>
    </alternativeName>
</protein>
<reference evidence="9 10" key="1">
    <citation type="journal article" date="2013" name="Curr. Biol.">
        <title>Shared signatures of parasitism and phylogenomics unite Cryptomycota and microsporidia.</title>
        <authorList>
            <person name="James T.Y."/>
            <person name="Pelin A."/>
            <person name="Bonen L."/>
            <person name="Ahrendt S."/>
            <person name="Sain D."/>
            <person name="Corradi N."/>
            <person name="Stajich J.E."/>
        </authorList>
    </citation>
    <scope>NUCLEOTIDE SEQUENCE [LARGE SCALE GENOMIC DNA]</scope>
    <source>
        <strain evidence="9 10">CSF55</strain>
    </source>
</reference>
<feature type="binding site" evidence="8">
    <location>
        <position position="77"/>
    </location>
    <ligand>
        <name>O2</name>
        <dbReference type="ChEBI" id="CHEBI:15379"/>
    </ligand>
</feature>
<dbReference type="OMA" id="FYQHKGG"/>
<dbReference type="InterPro" id="IPR010329">
    <property type="entry name" value="3hydroanth_dOase"/>
</dbReference>
<comment type="catalytic activity">
    <reaction evidence="8">
        <text>3-hydroxyanthranilate + O2 = (2Z,4Z)-2-amino-3-carboxymuconate 6-semialdehyde</text>
        <dbReference type="Rhea" id="RHEA:17953"/>
        <dbReference type="ChEBI" id="CHEBI:15379"/>
        <dbReference type="ChEBI" id="CHEBI:36559"/>
        <dbReference type="ChEBI" id="CHEBI:77612"/>
        <dbReference type="EC" id="1.13.11.6"/>
    </reaction>
</comment>
<dbReference type="AlphaFoldDB" id="A0A075B2K8"/>
<dbReference type="GO" id="GO:0000334">
    <property type="term" value="F:3-hydroxyanthranilate 3,4-dioxygenase activity"/>
    <property type="evidence" value="ECO:0007669"/>
    <property type="project" value="UniProtKB-UniRule"/>
</dbReference>
<feature type="binding site" evidence="8">
    <location>
        <position position="87"/>
    </location>
    <ligand>
        <name>Fe cation</name>
        <dbReference type="ChEBI" id="CHEBI:24875"/>
        <note>catalytic</note>
    </ligand>
</feature>
<dbReference type="UniPathway" id="UPA00253">
    <property type="reaction ID" value="UER00330"/>
</dbReference>
<dbReference type="GO" id="GO:0034354">
    <property type="term" value="P:'de novo' NAD+ biosynthetic process from L-tryptophan"/>
    <property type="evidence" value="ECO:0007669"/>
    <property type="project" value="UniProtKB-UniRule"/>
</dbReference>
<evidence type="ECO:0000313" key="9">
    <source>
        <dbReference type="EMBL" id="EPZ36830.1"/>
    </source>
</evidence>
<dbReference type="HOGENOM" id="CLU_095765_0_0_1"/>
<evidence type="ECO:0000256" key="5">
    <source>
        <dbReference type="ARBA" id="ARBA00022964"/>
    </source>
</evidence>
<dbReference type="NCBIfam" id="TIGR03037">
    <property type="entry name" value="anthran_nbaC"/>
    <property type="match status" value="1"/>
</dbReference>
<comment type="subcellular location">
    <subcellularLocation>
        <location evidence="8">Cytoplasm</location>
    </subcellularLocation>
</comment>
<dbReference type="SUPFAM" id="SSF51182">
    <property type="entry name" value="RmlC-like cupins"/>
    <property type="match status" value="1"/>
</dbReference>
<evidence type="ECO:0000256" key="7">
    <source>
        <dbReference type="ARBA" id="ARBA00023004"/>
    </source>
</evidence>
<keyword evidence="10" id="KW-1185">Reference proteome</keyword>
<comment type="pathway">
    <text evidence="8">Cofactor biosynthesis; NAD(+) biosynthesis; quinolinate from L-kynurenine: step 3/3.</text>
</comment>
<evidence type="ECO:0000256" key="3">
    <source>
        <dbReference type="ARBA" id="ARBA00022642"/>
    </source>
</evidence>
<comment type="similarity">
    <text evidence="8">Belongs to the 3-HAO family.</text>
</comment>
<dbReference type="CDD" id="cd06123">
    <property type="entry name" value="cupin_HAO"/>
    <property type="match status" value="1"/>
</dbReference>
<keyword evidence="7 8" id="KW-0408">Iron</keyword>